<dbReference type="PANTHER" id="PTHR12526:SF510">
    <property type="entry name" value="D-INOSITOL 3-PHOSPHATE GLYCOSYLTRANSFERASE"/>
    <property type="match status" value="1"/>
</dbReference>
<evidence type="ECO:0000256" key="1">
    <source>
        <dbReference type="ARBA" id="ARBA00022676"/>
    </source>
</evidence>
<reference evidence="6" key="1">
    <citation type="submission" date="2020-06" db="EMBL/GenBank/DDBJ databases">
        <title>Draft genomic sequecing of Geomonas sp. Red736.</title>
        <authorList>
            <person name="Itoh H."/>
            <person name="Xu Z.X."/>
            <person name="Ushijima N."/>
            <person name="Masuda Y."/>
            <person name="Shiratori Y."/>
            <person name="Senoo K."/>
        </authorList>
    </citation>
    <scope>NUCLEOTIDE SEQUENCE [LARGE SCALE GENOMIC DNA]</scope>
    <source>
        <strain evidence="6">Red736</strain>
    </source>
</reference>
<dbReference type="PANTHER" id="PTHR12526">
    <property type="entry name" value="GLYCOSYLTRANSFERASE"/>
    <property type="match status" value="1"/>
</dbReference>
<protein>
    <recommendedName>
        <fullName evidence="4">Glycosyltransferase subfamily 4-like N-terminal domain-containing protein</fullName>
    </recommendedName>
</protein>
<dbReference type="CDD" id="cd03801">
    <property type="entry name" value="GT4_PimA-like"/>
    <property type="match status" value="1"/>
</dbReference>
<dbReference type="Gene3D" id="3.40.50.2000">
    <property type="entry name" value="Glycogen Phosphorylase B"/>
    <property type="match status" value="2"/>
</dbReference>
<evidence type="ECO:0000256" key="3">
    <source>
        <dbReference type="SAM" id="MobiDB-lite"/>
    </source>
</evidence>
<dbReference type="GO" id="GO:0016757">
    <property type="term" value="F:glycosyltransferase activity"/>
    <property type="evidence" value="ECO:0007669"/>
    <property type="project" value="UniProtKB-KW"/>
</dbReference>
<dbReference type="Pfam" id="PF13692">
    <property type="entry name" value="Glyco_trans_1_4"/>
    <property type="match status" value="1"/>
</dbReference>
<comment type="caution">
    <text evidence="5">The sequence shown here is derived from an EMBL/GenBank/DDBJ whole genome shotgun (WGS) entry which is preliminary data.</text>
</comment>
<feature type="domain" description="Glycosyltransferase subfamily 4-like N-terminal" evidence="4">
    <location>
        <begin position="27"/>
        <end position="199"/>
    </location>
</feature>
<feature type="region of interest" description="Disordered" evidence="3">
    <location>
        <begin position="394"/>
        <end position="419"/>
    </location>
</feature>
<evidence type="ECO:0000313" key="6">
    <source>
        <dbReference type="Proteomes" id="UP000568888"/>
    </source>
</evidence>
<keyword evidence="2" id="KW-0808">Transferase</keyword>
<evidence type="ECO:0000256" key="2">
    <source>
        <dbReference type="ARBA" id="ARBA00022679"/>
    </source>
</evidence>
<name>A0A6V8MXF2_9BACT</name>
<dbReference type="SUPFAM" id="SSF53756">
    <property type="entry name" value="UDP-Glycosyltransferase/glycogen phosphorylase"/>
    <property type="match status" value="1"/>
</dbReference>
<evidence type="ECO:0000313" key="5">
    <source>
        <dbReference type="EMBL" id="GFO64791.1"/>
    </source>
</evidence>
<keyword evidence="1" id="KW-0328">Glycosyltransferase</keyword>
<gene>
    <name evidence="5" type="ORF">GMPD_27100</name>
</gene>
<evidence type="ECO:0000259" key="4">
    <source>
        <dbReference type="Pfam" id="PF13439"/>
    </source>
</evidence>
<dbReference type="InterPro" id="IPR028098">
    <property type="entry name" value="Glyco_trans_4-like_N"/>
</dbReference>
<accession>A0A6V8MXF2</accession>
<proteinExistence type="predicted"/>
<dbReference type="Pfam" id="PF13439">
    <property type="entry name" value="Glyco_transf_4"/>
    <property type="match status" value="1"/>
</dbReference>
<dbReference type="Proteomes" id="UP000568888">
    <property type="component" value="Unassembled WGS sequence"/>
</dbReference>
<organism evidence="5 6">
    <name type="scientific">Geomonas paludis</name>
    <dbReference type="NCBI Taxonomy" id="2740185"/>
    <lineage>
        <taxon>Bacteria</taxon>
        <taxon>Pseudomonadati</taxon>
        <taxon>Thermodesulfobacteriota</taxon>
        <taxon>Desulfuromonadia</taxon>
        <taxon>Geobacterales</taxon>
        <taxon>Geobacteraceae</taxon>
        <taxon>Geomonas</taxon>
    </lineage>
</organism>
<dbReference type="AlphaFoldDB" id="A0A6V8MXF2"/>
<dbReference type="EMBL" id="BLXY01000005">
    <property type="protein sequence ID" value="GFO64791.1"/>
    <property type="molecule type" value="Genomic_DNA"/>
</dbReference>
<sequence length="419" mass="46536">MKCERGHMKILFVSLFLPQQKAYHAGGRYVNELVRRLSQHHEVHLATRFEQGEEPLLAELAPYCASIHPFSYPRLPKRGLLASLRLAANYLAFSLFANRLIQHGDYDLVQVEWVETALMIRRGKMPMVLDAHDVITKPAWRSYLRGRSAARLAQWARWRVVRLLELSIMARFDRVFTMSDFDRRYLLDLAPGLPVTTIPIPAGMDLTTTSYPRVPGRLLFLASYKYRPTNVEAALWFHAEVLPLVRREVPEAEFVIAGFGPPPRLLELAQRDKATVVTGFVDDTDQFYKSASVFVAPILTGGGIIVKVLDALAAGTPVVTTSFGNEGIEAAPGVDLLVADSAHDFARAVVTLLRDREQAERLGASGAAFVAANYSIGAILQRIETAYRELAADPANPSLKPKLPPAPEEGDAANVERRT</sequence>